<evidence type="ECO:0000256" key="2">
    <source>
        <dbReference type="ARBA" id="ARBA00004651"/>
    </source>
</evidence>
<protein>
    <recommendedName>
        <fullName evidence="3">histidine kinase</fullName>
        <ecNumber evidence="3">2.7.13.3</ecNumber>
    </recommendedName>
</protein>
<keyword evidence="9" id="KW-0812">Transmembrane</keyword>
<dbReference type="SUPFAM" id="SSF47384">
    <property type="entry name" value="Homodimeric domain of signal transducing histidine kinase"/>
    <property type="match status" value="1"/>
</dbReference>
<name>A0A127PYB9_9BURK</name>
<proteinExistence type="predicted"/>
<dbReference type="GO" id="GO:0005886">
    <property type="term" value="C:plasma membrane"/>
    <property type="evidence" value="ECO:0007669"/>
    <property type="project" value="UniProtKB-SubCell"/>
</dbReference>
<dbReference type="SMART" id="SM00387">
    <property type="entry name" value="HATPase_c"/>
    <property type="match status" value="1"/>
</dbReference>
<dbReference type="GO" id="GO:0000155">
    <property type="term" value="F:phosphorelay sensor kinase activity"/>
    <property type="evidence" value="ECO:0007669"/>
    <property type="project" value="InterPro"/>
</dbReference>
<evidence type="ECO:0000256" key="1">
    <source>
        <dbReference type="ARBA" id="ARBA00000085"/>
    </source>
</evidence>
<accession>A0A127PYB9</accession>
<feature type="signal peptide" evidence="10">
    <location>
        <begin position="1"/>
        <end position="34"/>
    </location>
</feature>
<dbReference type="EMBL" id="CP013234">
    <property type="protein sequence ID" value="AMP02595.1"/>
    <property type="molecule type" value="Genomic_DNA"/>
</dbReference>
<feature type="chain" id="PRO_5007277313" description="histidine kinase" evidence="10">
    <location>
        <begin position="35"/>
        <end position="478"/>
    </location>
</feature>
<dbReference type="AlphaFoldDB" id="A0A127PYB9"/>
<dbReference type="OrthoDB" id="9768069at2"/>
<dbReference type="InterPro" id="IPR050980">
    <property type="entry name" value="2C_sensor_his_kinase"/>
</dbReference>
<evidence type="ECO:0000256" key="8">
    <source>
        <dbReference type="ARBA" id="ARBA00023012"/>
    </source>
</evidence>
<gene>
    <name evidence="12" type="ORF">CPter91_0196</name>
</gene>
<sequence>MTSGNNYRAISKTERCQQYAVLLLAALIAPFAAAASTPALEQFATSLASAPAAAEVALSELQQLDEALIRPASLYPAFNTVALPALAALYRFRRECSGGLDQVPASARQFEQAQCDKTILPESWFAAHPLHPLGGSYAWHYLARHPESAATLQRFLHVRERPDALAGLGRLSDDNLDAIAGGQHWLLQQQTLWWQHQQVWRRYAPAVWQPLAHRAGLELTAAGQRCDLPLGNICANPVSALDNWWRWLLAGAALVLLLTLGYAWWQRRGIRKRQKFILQMLTHELRTPIANLGNIVESFRHDFDALPGSAQAGFGRLADGVQRMRQLADASRHYLSEAGAGDALELPSAVLLSEWLEAVSERHHGLQFCLEQDQRILLPLYWISLCLDNVLNNAHHYGKAPVRLNASWRKGWLRLTVSDAGVLERYRWSRMHGAGASGSGMGLGLSIVRRVMRRLRGKVRLSGPPTTFTLELPCELQR</sequence>
<evidence type="ECO:0000256" key="9">
    <source>
        <dbReference type="SAM" id="Phobius"/>
    </source>
</evidence>
<comment type="subcellular location">
    <subcellularLocation>
        <location evidence="2">Cell membrane</location>
        <topology evidence="2">Multi-pass membrane protein</topology>
    </subcellularLocation>
</comment>
<evidence type="ECO:0000313" key="12">
    <source>
        <dbReference type="EMBL" id="AMP02595.1"/>
    </source>
</evidence>
<evidence type="ECO:0000259" key="11">
    <source>
        <dbReference type="PROSITE" id="PS50109"/>
    </source>
</evidence>
<feature type="domain" description="Histidine kinase" evidence="11">
    <location>
        <begin position="280"/>
        <end position="476"/>
    </location>
</feature>
<dbReference type="PANTHER" id="PTHR44936">
    <property type="entry name" value="SENSOR PROTEIN CREC"/>
    <property type="match status" value="1"/>
</dbReference>
<keyword evidence="8" id="KW-0902">Two-component regulatory system</keyword>
<dbReference type="CDD" id="cd00082">
    <property type="entry name" value="HisKA"/>
    <property type="match status" value="1"/>
</dbReference>
<dbReference type="STRING" id="279113.CPter91_0196"/>
<dbReference type="Proteomes" id="UP000074561">
    <property type="component" value="Chromosome"/>
</dbReference>
<keyword evidence="9" id="KW-1133">Transmembrane helix</keyword>
<keyword evidence="5" id="KW-0597">Phosphoprotein</keyword>
<dbReference type="InterPro" id="IPR036890">
    <property type="entry name" value="HATPase_C_sf"/>
</dbReference>
<evidence type="ECO:0000256" key="5">
    <source>
        <dbReference type="ARBA" id="ARBA00022553"/>
    </source>
</evidence>
<evidence type="ECO:0000256" key="4">
    <source>
        <dbReference type="ARBA" id="ARBA00022475"/>
    </source>
</evidence>
<evidence type="ECO:0000256" key="7">
    <source>
        <dbReference type="ARBA" id="ARBA00022777"/>
    </source>
</evidence>
<dbReference type="Pfam" id="PF02518">
    <property type="entry name" value="HATPase_c"/>
    <property type="match status" value="1"/>
</dbReference>
<dbReference type="PROSITE" id="PS50109">
    <property type="entry name" value="HIS_KIN"/>
    <property type="match status" value="1"/>
</dbReference>
<keyword evidence="10" id="KW-0732">Signal</keyword>
<dbReference type="SUPFAM" id="SSF55874">
    <property type="entry name" value="ATPase domain of HSP90 chaperone/DNA topoisomerase II/histidine kinase"/>
    <property type="match status" value="1"/>
</dbReference>
<dbReference type="InterPro" id="IPR003594">
    <property type="entry name" value="HATPase_dom"/>
</dbReference>
<reference evidence="12 13" key="1">
    <citation type="submission" date="2015-11" db="EMBL/GenBank/DDBJ databases">
        <title>Exploring the genomic traits of fungus-feeding bacterial genus Collimonas.</title>
        <authorList>
            <person name="Song C."/>
            <person name="Schmidt R."/>
            <person name="de Jager V."/>
            <person name="Krzyzanowska D."/>
            <person name="Jongedijk E."/>
            <person name="Cankar K."/>
            <person name="Beekwilder J."/>
            <person name="van Veen A."/>
            <person name="de Boer W."/>
            <person name="van Veen J.A."/>
            <person name="Garbeva P."/>
        </authorList>
    </citation>
    <scope>NUCLEOTIDE SEQUENCE [LARGE SCALE GENOMIC DNA]</scope>
    <source>
        <strain evidence="12 13">Ter91</strain>
    </source>
</reference>
<dbReference type="Pfam" id="PF11884">
    <property type="entry name" value="DUF3404"/>
    <property type="match status" value="1"/>
</dbReference>
<keyword evidence="6" id="KW-0808">Transferase</keyword>
<feature type="transmembrane region" description="Helical" evidence="9">
    <location>
        <begin position="244"/>
        <end position="265"/>
    </location>
</feature>
<dbReference type="InterPro" id="IPR005467">
    <property type="entry name" value="His_kinase_dom"/>
</dbReference>
<dbReference type="InterPro" id="IPR003661">
    <property type="entry name" value="HisK_dim/P_dom"/>
</dbReference>
<dbReference type="KEGG" id="cpra:CPter91_0196"/>
<organism evidence="12 13">
    <name type="scientific">Collimonas pratensis</name>
    <dbReference type="NCBI Taxonomy" id="279113"/>
    <lineage>
        <taxon>Bacteria</taxon>
        <taxon>Pseudomonadati</taxon>
        <taxon>Pseudomonadota</taxon>
        <taxon>Betaproteobacteria</taxon>
        <taxon>Burkholderiales</taxon>
        <taxon>Oxalobacteraceae</taxon>
        <taxon>Collimonas</taxon>
    </lineage>
</organism>
<dbReference type="InterPro" id="IPR021821">
    <property type="entry name" value="VxrA_SD"/>
</dbReference>
<evidence type="ECO:0000313" key="13">
    <source>
        <dbReference type="Proteomes" id="UP000074561"/>
    </source>
</evidence>
<evidence type="ECO:0000256" key="3">
    <source>
        <dbReference type="ARBA" id="ARBA00012438"/>
    </source>
</evidence>
<evidence type="ECO:0000256" key="6">
    <source>
        <dbReference type="ARBA" id="ARBA00022679"/>
    </source>
</evidence>
<keyword evidence="4" id="KW-1003">Cell membrane</keyword>
<keyword evidence="9" id="KW-0472">Membrane</keyword>
<dbReference type="PATRIC" id="fig|279113.9.peg.197"/>
<evidence type="ECO:0000256" key="10">
    <source>
        <dbReference type="SAM" id="SignalP"/>
    </source>
</evidence>
<dbReference type="PANTHER" id="PTHR44936:SF9">
    <property type="entry name" value="SENSOR PROTEIN CREC"/>
    <property type="match status" value="1"/>
</dbReference>
<dbReference type="RefSeq" id="WP_082792509.1">
    <property type="nucleotide sequence ID" value="NZ_CP013234.1"/>
</dbReference>
<keyword evidence="7 12" id="KW-0418">Kinase</keyword>
<dbReference type="EC" id="2.7.13.3" evidence="3"/>
<comment type="catalytic activity">
    <reaction evidence="1">
        <text>ATP + protein L-histidine = ADP + protein N-phospho-L-histidine.</text>
        <dbReference type="EC" id="2.7.13.3"/>
    </reaction>
</comment>
<dbReference type="InterPro" id="IPR036097">
    <property type="entry name" value="HisK_dim/P_sf"/>
</dbReference>
<dbReference type="Gene3D" id="3.30.565.10">
    <property type="entry name" value="Histidine kinase-like ATPase, C-terminal domain"/>
    <property type="match status" value="1"/>
</dbReference>